<evidence type="ECO:0000256" key="1">
    <source>
        <dbReference type="SAM" id="MobiDB-lite"/>
    </source>
</evidence>
<protein>
    <submittedName>
        <fullName evidence="2">Uncharacterized protein</fullName>
    </submittedName>
</protein>
<dbReference type="InParanoid" id="D8UMU8"/>
<gene>
    <name evidence="2" type="ORF">VOLCADRAFT_101498</name>
</gene>
<feature type="region of interest" description="Disordered" evidence="1">
    <location>
        <begin position="11"/>
        <end position="35"/>
    </location>
</feature>
<evidence type="ECO:0000313" key="2">
    <source>
        <dbReference type="EMBL" id="EFJ38951.1"/>
    </source>
</evidence>
<keyword evidence="3" id="KW-1185">Reference proteome</keyword>
<dbReference type="Proteomes" id="UP000001058">
    <property type="component" value="Unassembled WGS sequence"/>
</dbReference>
<dbReference type="RefSeq" id="XP_002959984.1">
    <property type="nucleotide sequence ID" value="XM_002959938.1"/>
</dbReference>
<feature type="non-terminal residue" evidence="2">
    <location>
        <position position="1"/>
    </location>
</feature>
<organism evidence="3">
    <name type="scientific">Volvox carteri f. nagariensis</name>
    <dbReference type="NCBI Taxonomy" id="3068"/>
    <lineage>
        <taxon>Eukaryota</taxon>
        <taxon>Viridiplantae</taxon>
        <taxon>Chlorophyta</taxon>
        <taxon>core chlorophytes</taxon>
        <taxon>Chlorophyceae</taxon>
        <taxon>CS clade</taxon>
        <taxon>Chlamydomonadales</taxon>
        <taxon>Volvocaceae</taxon>
        <taxon>Volvox</taxon>
    </lineage>
</organism>
<name>D8UMU8_VOLCA</name>
<reference evidence="2 3" key="1">
    <citation type="journal article" date="2010" name="Science">
        <title>Genomic analysis of organismal complexity in the multicellular green alga Volvox carteri.</title>
        <authorList>
            <person name="Prochnik S.E."/>
            <person name="Umen J."/>
            <person name="Nedelcu A.M."/>
            <person name="Hallmann A."/>
            <person name="Miller S.M."/>
            <person name="Nishii I."/>
            <person name="Ferris P."/>
            <person name="Kuo A."/>
            <person name="Mitros T."/>
            <person name="Fritz-Laylin L.K."/>
            <person name="Hellsten U."/>
            <person name="Chapman J."/>
            <person name="Simakov O."/>
            <person name="Rensing S.A."/>
            <person name="Terry A."/>
            <person name="Pangilinan J."/>
            <person name="Kapitonov V."/>
            <person name="Jurka J."/>
            <person name="Salamov A."/>
            <person name="Shapiro H."/>
            <person name="Schmutz J."/>
            <person name="Grimwood J."/>
            <person name="Lindquist E."/>
            <person name="Lucas S."/>
            <person name="Grigoriev I.V."/>
            <person name="Schmitt R."/>
            <person name="Kirk D."/>
            <person name="Rokhsar D.S."/>
        </authorList>
    </citation>
    <scope>NUCLEOTIDE SEQUENCE [LARGE SCALE GENOMIC DNA]</scope>
    <source>
        <strain evidence="3">f. Nagariensis / Eve</strain>
    </source>
</reference>
<sequence>IARDTPRIIQGQSKDPHRCFQAHASNPPTRMKDDARRYQPFRYHFTLTRLMSTANPALAEKMEALYIAQFKSRGPDGYNVLHGPPSASLAFYVMSRQRAGSTHMPPAVTVQDDDARATLAKPTQQLGI</sequence>
<dbReference type="GeneID" id="9615088"/>
<accession>D8UMU8</accession>
<dbReference type="AlphaFoldDB" id="D8UMU8"/>
<dbReference type="KEGG" id="vcn:VOLCADRAFT_101498"/>
<proteinExistence type="predicted"/>
<evidence type="ECO:0000313" key="3">
    <source>
        <dbReference type="Proteomes" id="UP000001058"/>
    </source>
</evidence>
<dbReference type="EMBL" id="GL379425">
    <property type="protein sequence ID" value="EFJ38951.1"/>
    <property type="molecule type" value="Genomic_DNA"/>
</dbReference>